<dbReference type="NCBIfam" id="TIGR01509">
    <property type="entry name" value="HAD-SF-IA-v3"/>
    <property type="match status" value="1"/>
</dbReference>
<dbReference type="SUPFAM" id="SSF56784">
    <property type="entry name" value="HAD-like"/>
    <property type="match status" value="1"/>
</dbReference>
<dbReference type="CDD" id="cd02603">
    <property type="entry name" value="HAD_sEH-N_like"/>
    <property type="match status" value="1"/>
</dbReference>
<dbReference type="SFLD" id="SFLDS00003">
    <property type="entry name" value="Haloacid_Dehalogenase"/>
    <property type="match status" value="1"/>
</dbReference>
<gene>
    <name evidence="2" type="ORF">QWY29_15125</name>
</gene>
<name>A0ABT8EXB8_9ACTN</name>
<evidence type="ECO:0000256" key="1">
    <source>
        <dbReference type="SAM" id="MobiDB-lite"/>
    </source>
</evidence>
<protein>
    <submittedName>
        <fullName evidence="2">HAD family phosphatase</fullName>
    </submittedName>
</protein>
<dbReference type="PANTHER" id="PTHR43611">
    <property type="entry name" value="ALPHA-D-GLUCOSE 1-PHOSPHATE PHOSPHATASE"/>
    <property type="match status" value="1"/>
</dbReference>
<proteinExistence type="predicted"/>
<evidence type="ECO:0000313" key="3">
    <source>
        <dbReference type="Proteomes" id="UP001168537"/>
    </source>
</evidence>
<dbReference type="Gene3D" id="3.40.50.1000">
    <property type="entry name" value="HAD superfamily/HAD-like"/>
    <property type="match status" value="1"/>
</dbReference>
<comment type="caution">
    <text evidence="2">The sequence shown here is derived from an EMBL/GenBank/DDBJ whole genome shotgun (WGS) entry which is preliminary data.</text>
</comment>
<dbReference type="InterPro" id="IPR006439">
    <property type="entry name" value="HAD-SF_hydro_IA"/>
</dbReference>
<organism evidence="2 3">
    <name type="scientific">Nocardioides abyssi</name>
    <dbReference type="NCBI Taxonomy" id="3058370"/>
    <lineage>
        <taxon>Bacteria</taxon>
        <taxon>Bacillati</taxon>
        <taxon>Actinomycetota</taxon>
        <taxon>Actinomycetes</taxon>
        <taxon>Propionibacteriales</taxon>
        <taxon>Nocardioidaceae</taxon>
        <taxon>Nocardioides</taxon>
    </lineage>
</organism>
<dbReference type="SFLD" id="SFLDG01129">
    <property type="entry name" value="C1.5:_HAD__Beta-PGM__Phosphata"/>
    <property type="match status" value="1"/>
</dbReference>
<evidence type="ECO:0000313" key="2">
    <source>
        <dbReference type="EMBL" id="MDN4162699.1"/>
    </source>
</evidence>
<dbReference type="PRINTS" id="PR00413">
    <property type="entry name" value="HADHALOGNASE"/>
</dbReference>
<dbReference type="PANTHER" id="PTHR43611:SF3">
    <property type="entry name" value="FLAVIN MONONUCLEOTIDE HYDROLASE 1, CHLOROPLATIC"/>
    <property type="match status" value="1"/>
</dbReference>
<dbReference type="Proteomes" id="UP001168537">
    <property type="component" value="Unassembled WGS sequence"/>
</dbReference>
<dbReference type="EMBL" id="JAUHJR010000006">
    <property type="protein sequence ID" value="MDN4162699.1"/>
    <property type="molecule type" value="Genomic_DNA"/>
</dbReference>
<dbReference type="Pfam" id="PF00702">
    <property type="entry name" value="Hydrolase"/>
    <property type="match status" value="1"/>
</dbReference>
<dbReference type="RefSeq" id="WP_300961841.1">
    <property type="nucleotide sequence ID" value="NZ_JAUHJR010000006.1"/>
</dbReference>
<feature type="region of interest" description="Disordered" evidence="1">
    <location>
        <begin position="1"/>
        <end position="21"/>
    </location>
</feature>
<dbReference type="InterPro" id="IPR023214">
    <property type="entry name" value="HAD_sf"/>
</dbReference>
<dbReference type="InterPro" id="IPR036412">
    <property type="entry name" value="HAD-like_sf"/>
</dbReference>
<keyword evidence="3" id="KW-1185">Reference proteome</keyword>
<reference evidence="2" key="1">
    <citation type="submission" date="2023-06" db="EMBL/GenBank/DDBJ databases">
        <title>Draft genome sequence of Nocardioides sp. SOB72.</title>
        <authorList>
            <person name="Zhang G."/>
        </authorList>
    </citation>
    <scope>NUCLEOTIDE SEQUENCE</scope>
    <source>
        <strain evidence="2">SOB72</strain>
    </source>
</reference>
<sequence>MGLTQDPDPITTPDGSPSGVVRVRGTVEGAVKGSVEGVVWDFGNVLIDWDPLAAIAAGVGEDEARRFLTATDFDFLAWNHGPDSGGAWEDAEAEVRRTHPHWLEHALAYRANFAASLLGEVPGTADLVRELRTAGVPQWGLTNWSDELYPHAPQRFEVVSLLDGVVVSGTEGVAKPDRRAYELVAERMGLPLTALAFVDDRASNIEAASALGMAAVLFTGADDTRARLRALGLPV</sequence>
<accession>A0ABT8EXB8</accession>